<reference evidence="2 3" key="1">
    <citation type="journal article" date="2016" name="Nat. Commun.">
        <title>Thousands of microbial genomes shed light on interconnected biogeochemical processes in an aquifer system.</title>
        <authorList>
            <person name="Anantharaman K."/>
            <person name="Brown C.T."/>
            <person name="Hug L.A."/>
            <person name="Sharon I."/>
            <person name="Castelle C.J."/>
            <person name="Probst A.J."/>
            <person name="Thomas B.C."/>
            <person name="Singh A."/>
            <person name="Wilkins M.J."/>
            <person name="Karaoz U."/>
            <person name="Brodie E.L."/>
            <person name="Williams K.H."/>
            <person name="Hubbard S.S."/>
            <person name="Banfield J.F."/>
        </authorList>
    </citation>
    <scope>NUCLEOTIDE SEQUENCE [LARGE SCALE GENOMIC DNA]</scope>
</reference>
<dbReference type="AlphaFoldDB" id="A0A1G2JNZ4"/>
<organism evidence="2 3">
    <name type="scientific">Candidatus Staskawiczbacteria bacterium RIFOXYD1_FULL_32_13</name>
    <dbReference type="NCBI Taxonomy" id="1802234"/>
    <lineage>
        <taxon>Bacteria</taxon>
        <taxon>Candidatus Staskawicziibacteriota</taxon>
    </lineage>
</organism>
<evidence type="ECO:0008006" key="4">
    <source>
        <dbReference type="Google" id="ProtNLM"/>
    </source>
</evidence>
<dbReference type="PANTHER" id="PTHR37953:SF1">
    <property type="entry name" value="UPF0127 PROTEIN MJ1496"/>
    <property type="match status" value="1"/>
</dbReference>
<dbReference type="EMBL" id="MHPU01000034">
    <property type="protein sequence ID" value="OGZ87978.1"/>
    <property type="molecule type" value="Genomic_DNA"/>
</dbReference>
<dbReference type="InterPro" id="IPR003795">
    <property type="entry name" value="DUF192"/>
</dbReference>
<accession>A0A1G2JNZ4</accession>
<dbReference type="Pfam" id="PF02643">
    <property type="entry name" value="DUF192"/>
    <property type="match status" value="1"/>
</dbReference>
<keyword evidence="1" id="KW-0812">Transmembrane</keyword>
<dbReference type="InterPro" id="IPR038695">
    <property type="entry name" value="Saro_0823-like_sf"/>
</dbReference>
<evidence type="ECO:0000313" key="3">
    <source>
        <dbReference type="Proteomes" id="UP000178935"/>
    </source>
</evidence>
<dbReference type="PANTHER" id="PTHR37953">
    <property type="entry name" value="UPF0127 PROTEIN MJ1496"/>
    <property type="match status" value="1"/>
</dbReference>
<evidence type="ECO:0000256" key="1">
    <source>
        <dbReference type="SAM" id="Phobius"/>
    </source>
</evidence>
<name>A0A1G2JNZ4_9BACT</name>
<sequence>MTTEMNKAVQIFLAIIIVTVFIFLCWQISGLWLEKEVDYKVGKACINSNCFAIEFAENDFQIRKGLMFRESLADDNGMLFVFDKEAIYPFWMKNTKIPLDIIWINKNKKIIFISENTQPCKNINCPQVNPQKDAKYVLEINSGLCQKFNIKIGNEVKIYD</sequence>
<feature type="transmembrane region" description="Helical" evidence="1">
    <location>
        <begin position="12"/>
        <end position="33"/>
    </location>
</feature>
<protein>
    <recommendedName>
        <fullName evidence="4">DUF192 domain-containing protein</fullName>
    </recommendedName>
</protein>
<evidence type="ECO:0000313" key="2">
    <source>
        <dbReference type="EMBL" id="OGZ87978.1"/>
    </source>
</evidence>
<keyword evidence="1" id="KW-1133">Transmembrane helix</keyword>
<dbReference type="Gene3D" id="2.60.120.1140">
    <property type="entry name" value="Protein of unknown function DUF192"/>
    <property type="match status" value="1"/>
</dbReference>
<gene>
    <name evidence="2" type="ORF">A2561_02700</name>
</gene>
<keyword evidence="1" id="KW-0472">Membrane</keyword>
<proteinExistence type="predicted"/>
<dbReference type="Proteomes" id="UP000178935">
    <property type="component" value="Unassembled WGS sequence"/>
</dbReference>
<comment type="caution">
    <text evidence="2">The sequence shown here is derived from an EMBL/GenBank/DDBJ whole genome shotgun (WGS) entry which is preliminary data.</text>
</comment>